<dbReference type="InterPro" id="IPR043519">
    <property type="entry name" value="NT_sf"/>
</dbReference>
<evidence type="ECO:0000259" key="11">
    <source>
        <dbReference type="Pfam" id="PF12627"/>
    </source>
</evidence>
<dbReference type="GO" id="GO:0000049">
    <property type="term" value="F:tRNA binding"/>
    <property type="evidence" value="ECO:0007669"/>
    <property type="project" value="TreeGrafter"/>
</dbReference>
<keyword evidence="8 9" id="KW-0694">RNA-binding</keyword>
<proteinExistence type="inferred from homology"/>
<dbReference type="Proteomes" id="UP000184080">
    <property type="component" value="Unassembled WGS sequence"/>
</dbReference>
<reference evidence="13 14" key="1">
    <citation type="submission" date="2016-11" db="EMBL/GenBank/DDBJ databases">
        <authorList>
            <person name="Jaros S."/>
            <person name="Januszkiewicz K."/>
            <person name="Wedrychowicz H."/>
        </authorList>
    </citation>
    <scope>NUCLEOTIDE SEQUENCE [LARGE SCALE GENOMIC DNA]</scope>
    <source>
        <strain evidence="13 14">DSM 21864</strain>
    </source>
</reference>
<dbReference type="GO" id="GO:0046872">
    <property type="term" value="F:metal ion binding"/>
    <property type="evidence" value="ECO:0007669"/>
    <property type="project" value="UniProtKB-KW"/>
</dbReference>
<evidence type="ECO:0000259" key="12">
    <source>
        <dbReference type="Pfam" id="PF13735"/>
    </source>
</evidence>
<sequence>MIINLPHKVDFIINKLYENGFEAFAVGGCVRDSILNKMPGDWDMTTSALPENIISIFDKTIPTGMKHGTITVIIDKESFEVTTYRIDGDYKDNRRPDQVEFVTSIKEDLSRRDFTINAMAYNHKEGLLDFFNGKEDLQNRVIKCVGDANIRFKEDALRMLRAIRFSTQLEFSIEEETFKAIANNSHLIKAISQERIREELTKILLSEKPSYAFINLEKSGILKHILPEIQKMVGFDQRNPHHDKDIFMHTLSVVDNTPKDKSLRLAALFHDIAKPVTFSVDNKGIGHFYGHDKTGTEITEKVLKRLTFDNKTIDIVSRLVKDHMVMFNKPKDITIKKLINRVGKENMPLLFALQRADIKSSAPPFSFTPIEYVEQKVNIILEHKEPISLKDLNITGEDLIRELNLKPGKIIGEILNKLLEKVLKDPSLNHYDKLIILAKKEAS</sequence>
<dbReference type="RefSeq" id="WP_073012625.1">
    <property type="nucleotide sequence ID" value="NZ_FQZO01000014.1"/>
</dbReference>
<dbReference type="STRING" id="1121298.SAMN05444401_0424"/>
<evidence type="ECO:0000256" key="4">
    <source>
        <dbReference type="ARBA" id="ARBA00022695"/>
    </source>
</evidence>
<dbReference type="InterPro" id="IPR002646">
    <property type="entry name" value="PolA_pol_head_dom"/>
</dbReference>
<comment type="similarity">
    <text evidence="9">Belongs to the tRNA nucleotidyltransferase/poly(A) polymerase family.</text>
</comment>
<dbReference type="NCBIfam" id="NF009814">
    <property type="entry name" value="PRK13299.1"/>
    <property type="match status" value="1"/>
</dbReference>
<keyword evidence="3" id="KW-0819">tRNA processing</keyword>
<feature type="domain" description="tRNA nucleotidyltransferase/poly(A) polymerase RNA and SrmB- binding" evidence="11">
    <location>
        <begin position="171"/>
        <end position="230"/>
    </location>
</feature>
<keyword evidence="2 9" id="KW-0808">Transferase</keyword>
<comment type="cofactor">
    <cofactor evidence="1">
        <name>Mg(2+)</name>
        <dbReference type="ChEBI" id="CHEBI:18420"/>
    </cofactor>
</comment>
<dbReference type="Pfam" id="PF01743">
    <property type="entry name" value="PolyA_pol"/>
    <property type="match status" value="1"/>
</dbReference>
<dbReference type="CDD" id="cd05398">
    <property type="entry name" value="NT_ClassII-CCAase"/>
    <property type="match status" value="1"/>
</dbReference>
<feature type="domain" description="Poly A polymerase head" evidence="10">
    <location>
        <begin position="24"/>
        <end position="142"/>
    </location>
</feature>
<dbReference type="Gene3D" id="1.10.3090.10">
    <property type="entry name" value="cca-adding enzyme, domain 2"/>
    <property type="match status" value="1"/>
</dbReference>
<evidence type="ECO:0000256" key="5">
    <source>
        <dbReference type="ARBA" id="ARBA00022723"/>
    </source>
</evidence>
<evidence type="ECO:0000256" key="7">
    <source>
        <dbReference type="ARBA" id="ARBA00022842"/>
    </source>
</evidence>
<dbReference type="InterPro" id="IPR050264">
    <property type="entry name" value="Bact_CCA-adding_enz_type3_sf"/>
</dbReference>
<dbReference type="InterPro" id="IPR003607">
    <property type="entry name" value="HD/PDEase_dom"/>
</dbReference>
<dbReference type="InterPro" id="IPR032810">
    <property type="entry name" value="CCA-adding_enz_C"/>
</dbReference>
<keyword evidence="5" id="KW-0479">Metal-binding</keyword>
<accession>A0A1M6P5T4</accession>
<keyword evidence="6" id="KW-0547">Nucleotide-binding</keyword>
<organism evidence="13 14">
    <name type="scientific">Clostridium amylolyticum</name>
    <dbReference type="NCBI Taxonomy" id="1121298"/>
    <lineage>
        <taxon>Bacteria</taxon>
        <taxon>Bacillati</taxon>
        <taxon>Bacillota</taxon>
        <taxon>Clostridia</taxon>
        <taxon>Eubacteriales</taxon>
        <taxon>Clostridiaceae</taxon>
        <taxon>Clostridium</taxon>
    </lineage>
</organism>
<dbReference type="Gene3D" id="1.10.246.80">
    <property type="match status" value="1"/>
</dbReference>
<evidence type="ECO:0000256" key="6">
    <source>
        <dbReference type="ARBA" id="ARBA00022741"/>
    </source>
</evidence>
<dbReference type="CDD" id="cd00077">
    <property type="entry name" value="HDc"/>
    <property type="match status" value="1"/>
</dbReference>
<keyword evidence="4" id="KW-0548">Nucleotidyltransferase</keyword>
<gene>
    <name evidence="13" type="ORF">SAMN05444401_0424</name>
</gene>
<evidence type="ECO:0000313" key="14">
    <source>
        <dbReference type="Proteomes" id="UP000184080"/>
    </source>
</evidence>
<evidence type="ECO:0000256" key="3">
    <source>
        <dbReference type="ARBA" id="ARBA00022694"/>
    </source>
</evidence>
<protein>
    <submittedName>
        <fullName evidence="13">tRNA nucleotidyltransferase (CCA-adding enzyme)</fullName>
    </submittedName>
</protein>
<keyword evidence="14" id="KW-1185">Reference proteome</keyword>
<dbReference type="EMBL" id="FQZO01000014">
    <property type="protein sequence ID" value="SHK03226.1"/>
    <property type="molecule type" value="Genomic_DNA"/>
</dbReference>
<evidence type="ECO:0000256" key="1">
    <source>
        <dbReference type="ARBA" id="ARBA00001946"/>
    </source>
</evidence>
<evidence type="ECO:0000256" key="2">
    <source>
        <dbReference type="ARBA" id="ARBA00022679"/>
    </source>
</evidence>
<dbReference type="OrthoDB" id="9805698at2"/>
<dbReference type="Pfam" id="PF12627">
    <property type="entry name" value="PolyA_pol_RNAbd"/>
    <property type="match status" value="1"/>
</dbReference>
<evidence type="ECO:0000256" key="9">
    <source>
        <dbReference type="RuleBase" id="RU003953"/>
    </source>
</evidence>
<dbReference type="Gene3D" id="3.30.460.10">
    <property type="entry name" value="Beta Polymerase, domain 2"/>
    <property type="match status" value="1"/>
</dbReference>
<dbReference type="Pfam" id="PF13735">
    <property type="entry name" value="tRNA_NucTran2_2"/>
    <property type="match status" value="1"/>
</dbReference>
<dbReference type="PANTHER" id="PTHR46173">
    <property type="entry name" value="CCA TRNA NUCLEOTIDYLTRANSFERASE 1, MITOCHONDRIAL"/>
    <property type="match status" value="1"/>
</dbReference>
<name>A0A1M6P5T4_9CLOT</name>
<evidence type="ECO:0000256" key="8">
    <source>
        <dbReference type="ARBA" id="ARBA00022884"/>
    </source>
</evidence>
<dbReference type="GO" id="GO:0016779">
    <property type="term" value="F:nucleotidyltransferase activity"/>
    <property type="evidence" value="ECO:0007669"/>
    <property type="project" value="UniProtKB-KW"/>
</dbReference>
<evidence type="ECO:0000313" key="13">
    <source>
        <dbReference type="EMBL" id="SHK03226.1"/>
    </source>
</evidence>
<keyword evidence="7" id="KW-0460">Magnesium</keyword>
<dbReference type="InterPro" id="IPR032828">
    <property type="entry name" value="PolyA_RNA-bd"/>
</dbReference>
<dbReference type="GO" id="GO:0000166">
    <property type="term" value="F:nucleotide binding"/>
    <property type="evidence" value="ECO:0007669"/>
    <property type="project" value="UniProtKB-KW"/>
</dbReference>
<dbReference type="AlphaFoldDB" id="A0A1M6P5T4"/>
<dbReference type="PANTHER" id="PTHR46173:SF1">
    <property type="entry name" value="CCA TRNA NUCLEOTIDYLTRANSFERASE 1, MITOCHONDRIAL"/>
    <property type="match status" value="1"/>
</dbReference>
<dbReference type="GO" id="GO:0008033">
    <property type="term" value="P:tRNA processing"/>
    <property type="evidence" value="ECO:0007669"/>
    <property type="project" value="UniProtKB-KW"/>
</dbReference>
<evidence type="ECO:0000259" key="10">
    <source>
        <dbReference type="Pfam" id="PF01743"/>
    </source>
</evidence>
<dbReference type="SUPFAM" id="SSF81301">
    <property type="entry name" value="Nucleotidyltransferase"/>
    <property type="match status" value="1"/>
</dbReference>
<feature type="domain" description="CCA-adding enzyme C-terminal" evidence="12">
    <location>
        <begin position="299"/>
        <end position="430"/>
    </location>
</feature>
<dbReference type="SUPFAM" id="SSF81891">
    <property type="entry name" value="Poly A polymerase C-terminal region-like"/>
    <property type="match status" value="1"/>
</dbReference>